<evidence type="ECO:0000313" key="4">
    <source>
        <dbReference type="EMBL" id="QOI68844.1"/>
    </source>
</evidence>
<keyword evidence="5" id="KW-1185">Reference proteome</keyword>
<accession>A0A7L8ZJH1</accession>
<protein>
    <submittedName>
        <fullName evidence="4">ABC transporter ATP-binding protein</fullName>
    </submittedName>
</protein>
<keyword evidence="1" id="KW-0547">Nucleotide-binding</keyword>
<dbReference type="InterPro" id="IPR003593">
    <property type="entry name" value="AAA+_ATPase"/>
</dbReference>
<evidence type="ECO:0000313" key="5">
    <source>
        <dbReference type="Proteomes" id="UP000593991"/>
    </source>
</evidence>
<evidence type="ECO:0000256" key="2">
    <source>
        <dbReference type="ARBA" id="ARBA00022840"/>
    </source>
</evidence>
<organism evidence="4 5">
    <name type="scientific">Enterococcus phage 9184</name>
    <dbReference type="NCBI Taxonomy" id="2763103"/>
    <lineage>
        <taxon>Viruses</taxon>
        <taxon>Duplodnaviria</taxon>
        <taxon>Heunggongvirae</taxon>
        <taxon>Uroviricota</taxon>
        <taxon>Caudoviricetes</taxon>
        <taxon>Thiercelinvirus</taxon>
        <taxon>Thiercelinvirus v9184</taxon>
    </lineage>
</organism>
<reference evidence="4 5" key="1">
    <citation type="submission" date="2020-08" db="EMBL/GenBank/DDBJ databases">
        <authorList>
            <person name="Canfield G.S."/>
            <person name="Duerkop B.A."/>
        </authorList>
    </citation>
    <scope>NUCLEOTIDE SEQUENCE [LARGE SCALE GENOMIC DNA]</scope>
</reference>
<evidence type="ECO:0000256" key="1">
    <source>
        <dbReference type="ARBA" id="ARBA00022741"/>
    </source>
</evidence>
<dbReference type="InterPro" id="IPR003439">
    <property type="entry name" value="ABC_transporter-like_ATP-bd"/>
</dbReference>
<feature type="domain" description="ABC transporter" evidence="3">
    <location>
        <begin position="1"/>
        <end position="212"/>
    </location>
</feature>
<dbReference type="Proteomes" id="UP000593991">
    <property type="component" value="Segment"/>
</dbReference>
<dbReference type="GO" id="GO:0005524">
    <property type="term" value="F:ATP binding"/>
    <property type="evidence" value="ECO:0007669"/>
    <property type="project" value="UniProtKB-KW"/>
</dbReference>
<proteinExistence type="predicted"/>
<dbReference type="InterPro" id="IPR027417">
    <property type="entry name" value="P-loop_NTPase"/>
</dbReference>
<dbReference type="GO" id="GO:0016887">
    <property type="term" value="F:ATP hydrolysis activity"/>
    <property type="evidence" value="ECO:0007669"/>
    <property type="project" value="InterPro"/>
</dbReference>
<name>A0A7L8ZJH1_9CAUD</name>
<dbReference type="EMBL" id="MT939242">
    <property type="protein sequence ID" value="QOI68844.1"/>
    <property type="molecule type" value="Genomic_DNA"/>
</dbReference>
<dbReference type="PANTHER" id="PTHR43514">
    <property type="entry name" value="ABC TRANSPORTER I FAMILY MEMBER 10"/>
    <property type="match status" value="1"/>
</dbReference>
<dbReference type="SMART" id="SM00382">
    <property type="entry name" value="AAA"/>
    <property type="match status" value="1"/>
</dbReference>
<dbReference type="SUPFAM" id="SSF52540">
    <property type="entry name" value="P-loop containing nucleoside triphosphate hydrolases"/>
    <property type="match status" value="1"/>
</dbReference>
<evidence type="ECO:0000259" key="3">
    <source>
        <dbReference type="PROSITE" id="PS50893"/>
    </source>
</evidence>
<keyword evidence="2 4" id="KW-0067">ATP-binding</keyword>
<dbReference type="Gene3D" id="3.40.50.300">
    <property type="entry name" value="P-loop containing nucleotide triphosphate hydrolases"/>
    <property type="match status" value="1"/>
</dbReference>
<sequence length="214" mass="24936">MNTTEWIKAKYDITEDNHKELMTLDVYLDDSKVTAIIGESGTGKTTLLRKWFNVDDVTFNLSTDKSIFQHLYDLLEDEEETSKLLFDVGLASVPMWMNSIDHISNGEKLRFELAYKLASKEEIFWIDEFTSMVDRQTAQNMCKKFNQLLDKYDKRVVLVTCHFDILDWIKTDKVVDTTAKKFQAFNQLKLIGRNEWKSEVYNDQCGTCLAVITI</sequence>
<dbReference type="InterPro" id="IPR050334">
    <property type="entry name" value="Molybdenum_import_ModC"/>
</dbReference>
<dbReference type="PROSITE" id="PS50893">
    <property type="entry name" value="ABC_TRANSPORTER_2"/>
    <property type="match status" value="1"/>
</dbReference>
<dbReference type="PANTHER" id="PTHR43514:SF4">
    <property type="entry name" value="ABC TRANSPORTER I FAMILY MEMBER 10"/>
    <property type="match status" value="1"/>
</dbReference>
<gene>
    <name evidence="4" type="ORF">phi9184_ORF025</name>
</gene>
<dbReference type="CDD" id="cd00267">
    <property type="entry name" value="ABC_ATPase"/>
    <property type="match status" value="1"/>
</dbReference>